<gene>
    <name evidence="16" type="ORF">COT26_00705</name>
</gene>
<dbReference type="EC" id="1.3.5.2" evidence="6 14"/>
<evidence type="ECO:0000256" key="12">
    <source>
        <dbReference type="ARBA" id="ARBA00023136"/>
    </source>
</evidence>
<feature type="domain" description="Dihydroorotate dehydrogenase catalytic" evidence="15">
    <location>
        <begin position="51"/>
        <end position="349"/>
    </location>
</feature>
<keyword evidence="9" id="KW-0288">FMN</keyword>
<dbReference type="UniPathway" id="UPA00070">
    <property type="reaction ID" value="UER00946"/>
</dbReference>
<evidence type="ECO:0000313" key="17">
    <source>
        <dbReference type="Proteomes" id="UP000236845"/>
    </source>
</evidence>
<comment type="cofactor">
    <cofactor evidence="1">
        <name>FMN</name>
        <dbReference type="ChEBI" id="CHEBI:58210"/>
    </cofactor>
</comment>
<evidence type="ECO:0000256" key="11">
    <source>
        <dbReference type="ARBA" id="ARBA00023002"/>
    </source>
</evidence>
<dbReference type="PROSITE" id="PS00912">
    <property type="entry name" value="DHODEHASE_2"/>
    <property type="match status" value="1"/>
</dbReference>
<comment type="similarity">
    <text evidence="5">Belongs to the dihydroorotate dehydrogenase family. Type 2 subfamily.</text>
</comment>
<evidence type="ECO:0000256" key="4">
    <source>
        <dbReference type="ARBA" id="ARBA00005161"/>
    </source>
</evidence>
<dbReference type="AlphaFoldDB" id="A0A2H0YR05"/>
<dbReference type="SUPFAM" id="SSF51395">
    <property type="entry name" value="FMN-linked oxidoreductases"/>
    <property type="match status" value="1"/>
</dbReference>
<dbReference type="PANTHER" id="PTHR48109:SF4">
    <property type="entry name" value="DIHYDROOROTATE DEHYDROGENASE (QUINONE), MITOCHONDRIAL"/>
    <property type="match status" value="1"/>
</dbReference>
<accession>A0A2H0YR05</accession>
<dbReference type="InterPro" id="IPR005719">
    <property type="entry name" value="Dihydroorotate_DH_2"/>
</dbReference>
<name>A0A2H0YR05_9BACT</name>
<evidence type="ECO:0000256" key="6">
    <source>
        <dbReference type="ARBA" id="ARBA00012791"/>
    </source>
</evidence>
<keyword evidence="11" id="KW-0560">Oxidoreductase</keyword>
<dbReference type="EMBL" id="PEXW01000014">
    <property type="protein sequence ID" value="PIS40931.1"/>
    <property type="molecule type" value="Genomic_DNA"/>
</dbReference>
<evidence type="ECO:0000259" key="15">
    <source>
        <dbReference type="Pfam" id="PF01180"/>
    </source>
</evidence>
<evidence type="ECO:0000256" key="5">
    <source>
        <dbReference type="ARBA" id="ARBA00005359"/>
    </source>
</evidence>
<comment type="subcellular location">
    <subcellularLocation>
        <location evidence="3">Membrane</location>
    </subcellularLocation>
</comment>
<dbReference type="NCBIfam" id="NF003652">
    <property type="entry name" value="PRK05286.2-5"/>
    <property type="match status" value="1"/>
</dbReference>
<dbReference type="GO" id="GO:0005737">
    <property type="term" value="C:cytoplasm"/>
    <property type="evidence" value="ECO:0007669"/>
    <property type="project" value="InterPro"/>
</dbReference>
<keyword evidence="10" id="KW-0665">Pyrimidine biosynthesis</keyword>
<dbReference type="NCBIfam" id="TIGR01036">
    <property type="entry name" value="pyrD_sub2"/>
    <property type="match status" value="1"/>
</dbReference>
<dbReference type="GO" id="GO:0044205">
    <property type="term" value="P:'de novo' UMP biosynthetic process"/>
    <property type="evidence" value="ECO:0007669"/>
    <property type="project" value="UniProtKB-UniPathway"/>
</dbReference>
<keyword evidence="12" id="KW-0472">Membrane</keyword>
<dbReference type="GO" id="GO:0005886">
    <property type="term" value="C:plasma membrane"/>
    <property type="evidence" value="ECO:0007669"/>
    <property type="project" value="TreeGrafter"/>
</dbReference>
<evidence type="ECO:0000256" key="3">
    <source>
        <dbReference type="ARBA" id="ARBA00004370"/>
    </source>
</evidence>
<dbReference type="Gene3D" id="3.20.20.70">
    <property type="entry name" value="Aldolase class I"/>
    <property type="match status" value="1"/>
</dbReference>
<evidence type="ECO:0000256" key="14">
    <source>
        <dbReference type="NCBIfam" id="TIGR01036"/>
    </source>
</evidence>
<dbReference type="GO" id="GO:0106430">
    <property type="term" value="F:dihydroorotate dehydrogenase (quinone) activity"/>
    <property type="evidence" value="ECO:0007669"/>
    <property type="project" value="UniProtKB-EC"/>
</dbReference>
<proteinExistence type="inferred from homology"/>
<keyword evidence="8" id="KW-0285">Flavoprotein</keyword>
<evidence type="ECO:0000313" key="16">
    <source>
        <dbReference type="EMBL" id="PIS40931.1"/>
    </source>
</evidence>
<reference evidence="17" key="1">
    <citation type="submission" date="2017-09" db="EMBL/GenBank/DDBJ databases">
        <title>Depth-based differentiation of microbial function through sediment-hosted aquifers and enrichment of novel symbionts in the deep terrestrial subsurface.</title>
        <authorList>
            <person name="Probst A.J."/>
            <person name="Ladd B."/>
            <person name="Jarett J.K."/>
            <person name="Geller-Mcgrath D.E."/>
            <person name="Sieber C.M.K."/>
            <person name="Emerson J.B."/>
            <person name="Anantharaman K."/>
            <person name="Thomas B.C."/>
            <person name="Malmstrom R."/>
            <person name="Stieglmeier M."/>
            <person name="Klingl A."/>
            <person name="Woyke T."/>
            <person name="Ryan C.M."/>
            <person name="Banfield J.F."/>
        </authorList>
    </citation>
    <scope>NUCLEOTIDE SEQUENCE [LARGE SCALE GENOMIC DNA]</scope>
</reference>
<dbReference type="GO" id="GO:0006207">
    <property type="term" value="P:'de novo' pyrimidine nucleobase biosynthetic process"/>
    <property type="evidence" value="ECO:0007669"/>
    <property type="project" value="UniProtKB-UniRule"/>
</dbReference>
<dbReference type="InterPro" id="IPR050074">
    <property type="entry name" value="DHO_dehydrogenase"/>
</dbReference>
<evidence type="ECO:0000256" key="9">
    <source>
        <dbReference type="ARBA" id="ARBA00022643"/>
    </source>
</evidence>
<evidence type="ECO:0000256" key="8">
    <source>
        <dbReference type="ARBA" id="ARBA00022630"/>
    </source>
</evidence>
<dbReference type="Proteomes" id="UP000236845">
    <property type="component" value="Unassembled WGS sequence"/>
</dbReference>
<evidence type="ECO:0000256" key="13">
    <source>
        <dbReference type="ARBA" id="ARBA00048639"/>
    </source>
</evidence>
<evidence type="ECO:0000256" key="1">
    <source>
        <dbReference type="ARBA" id="ARBA00001917"/>
    </source>
</evidence>
<evidence type="ECO:0000256" key="2">
    <source>
        <dbReference type="ARBA" id="ARBA00003125"/>
    </source>
</evidence>
<comment type="pathway">
    <text evidence="4">Pyrimidine metabolism; UMP biosynthesis via de novo pathway; orotate from (S)-dihydroorotate (quinone route): step 1/1.</text>
</comment>
<dbReference type="InterPro" id="IPR013785">
    <property type="entry name" value="Aldolase_TIM"/>
</dbReference>
<dbReference type="InterPro" id="IPR001295">
    <property type="entry name" value="Dihydroorotate_DH_CS"/>
</dbReference>
<dbReference type="PANTHER" id="PTHR48109">
    <property type="entry name" value="DIHYDROOROTATE DEHYDROGENASE (QUINONE), MITOCHONDRIAL-RELATED"/>
    <property type="match status" value="1"/>
</dbReference>
<comment type="caution">
    <text evidence="16">The sequence shown here is derived from an EMBL/GenBank/DDBJ whole genome shotgun (WGS) entry which is preliminary data.</text>
</comment>
<dbReference type="CDD" id="cd04738">
    <property type="entry name" value="DHOD_2_like"/>
    <property type="match status" value="1"/>
</dbReference>
<dbReference type="InterPro" id="IPR005720">
    <property type="entry name" value="Dihydroorotate_DH_cat"/>
</dbReference>
<comment type="function">
    <text evidence="2">Catalyzes the conversion of dihydroorotate to orotate with quinone as electron acceptor.</text>
</comment>
<protein>
    <recommendedName>
        <fullName evidence="7 14">Dihydroorotate dehydrogenase (quinone)</fullName>
        <ecNumber evidence="6 14">1.3.5.2</ecNumber>
    </recommendedName>
</protein>
<evidence type="ECO:0000256" key="7">
    <source>
        <dbReference type="ARBA" id="ARBA00018366"/>
    </source>
</evidence>
<dbReference type="Pfam" id="PF01180">
    <property type="entry name" value="DHO_dh"/>
    <property type="match status" value="1"/>
</dbReference>
<sequence>MIYNHLIRPILYKIPADTIHPIVAGGGELIAKIPLIGPALSNYYRVDNPALRVQLFGINFPNPIGLSAGFDKDGRYLDFAHTFGFGFSEIGSITGEAYAGNPKPWTRRLVKNQALVINYGLKSEGAEKIYSRLRNKKPFLPFGISVAKTNRVDCVGEKAIADYVKVFKTFKDIGSYYTINLSCPNTADGTPFSEPETLKRLLMEIDKARTEIHSSKPIFLKINPDLEKTKIDQIIELCHRFNIQGLVISNLIKDHQKAKTYLKYPEEYNPSWPGGLSGLAVRQISTECIRYVYQKTQGSIKIIGCGGVFTGDDAYEKIKAGASLIELITGFIFNGPATIRKINLRLLKLLKQDGLTNISQAVGQE</sequence>
<comment type="catalytic activity">
    <reaction evidence="13">
        <text>(S)-dihydroorotate + a quinone = orotate + a quinol</text>
        <dbReference type="Rhea" id="RHEA:30187"/>
        <dbReference type="ChEBI" id="CHEBI:24646"/>
        <dbReference type="ChEBI" id="CHEBI:30839"/>
        <dbReference type="ChEBI" id="CHEBI:30864"/>
        <dbReference type="ChEBI" id="CHEBI:132124"/>
        <dbReference type="EC" id="1.3.5.2"/>
    </reaction>
</comment>
<organism evidence="16 17">
    <name type="scientific">Candidatus Kerfeldbacteria bacterium CG08_land_8_20_14_0_20_43_14</name>
    <dbReference type="NCBI Taxonomy" id="2014246"/>
    <lineage>
        <taxon>Bacteria</taxon>
        <taxon>Candidatus Kerfeldiibacteriota</taxon>
    </lineage>
</organism>
<evidence type="ECO:0000256" key="10">
    <source>
        <dbReference type="ARBA" id="ARBA00022975"/>
    </source>
</evidence>